<dbReference type="InterPro" id="IPR004358">
    <property type="entry name" value="Sig_transdc_His_kin-like_C"/>
</dbReference>
<sequence>MLAMFLRHAVRAAALLVLAANMAYAASAYATVAPVTGTSVVGPLPTPQFRRYGVADGLPSGPVYAVAQDRNGFMWFGSSAGLVRFDGVSFKTFRHSDADPDSLPANTTYALFVDCENRIWAGGISTGLISYDQRSGRFRHWQHDDAKPDSLSGNEVWSIAETSDGTLWVATDHGLDRLRADGNGFDHLALDAAGEHAASFGETRALLADADGRLWIGARRGLFLRHGDGTISRVPIDPSFEGDVGMAWHIEGGHGEVRVSMTGGLLVIGSDGVARPVANKALAARRIPSSTRDAQGRLWIGTMDGLLLDTGDGRLQAIAGQPLLPGGLPGSKIWQTALDHEGGLWITFEQSSVAYLPPDWNGFARFTHVPDDPTSLSNIAASAILLARDGQLWVGGENGWVDKLDATTGKVQHVVRGVRGQIVWLAEDLRGRLWIASPGELHLFDHGKLSPIDIRKAGIMRPVMLCAATDGRIYVAAWGGGVFAIDADSRAIAKIPMEDPTDDSVAVDQIGCYADGPWYASADGLRRWDPASQRMLLVAGVPRHEILTFARDAGGFWLVTRSSLDHYRYADGKARRDDSVDISAKPFASVLADLRIDRSGNFWLFANPGLWRLGKDDRQLKSFGPAQGLSNVEFNSGAVAVASNGMMFAANSGGVVAFQPALFPASVPAGSPPQVTLASLNVQRDGAIHALPRDGSVVPLHWRDRDLRVEVRVASYVNPEANRYRFKLTGFDTNWVDVDHRGERDFAGLPAGDYTLEVMAAGPSGVWGHLATPLRIHVQAPPWARWWAWAIYVAVLVLVGGLGLRGWRNRMAQRYRLQLIEQQRELAEQASAAKTQFLATLSHEIRTPMTGVMGMAELLLSTPLNAQQHDYAQAMQRSGGMLLKLLNDALDLARIEAGRLELELAPFDPRQLVTDVAQLEQGLAQAKGLRFVLQVDDDLPERVVGDAVRVKQILLNLANNALKFTQRGSVTVRAQRSADGLLFSISDTGPGIPEASQARLFERFEQEAGPQRRAGSGLGLAICRELADMMGGSIELESRMAHGSTFRVRLPLPEPPPAVPVTTVDGDRARRILLVEDDTIVAAVLRGLLEQQGHQVCHVDNGLAALAELPHSRFDVVLLDLDLPGVDGFQIARLIRQREGAGRRLPIVPVTARSGSEDEALARAAGMDGFLRKPVTGEQLAAALICYANIDLEEIEPG</sequence>
<dbReference type="SUPFAM" id="SSF47384">
    <property type="entry name" value="Homodimeric domain of signal transducing histidine kinase"/>
    <property type="match status" value="1"/>
</dbReference>
<dbReference type="Proteomes" id="UP000004210">
    <property type="component" value="Unassembled WGS sequence"/>
</dbReference>
<dbReference type="eggNOG" id="COG2205">
    <property type="taxonomic scope" value="Bacteria"/>
</dbReference>
<dbReference type="Gene3D" id="2.60.40.10">
    <property type="entry name" value="Immunoglobulins"/>
    <property type="match status" value="1"/>
</dbReference>
<comment type="caution">
    <text evidence="12">The sequence shown here is derived from an EMBL/GenBank/DDBJ whole genome shotgun (WGS) entry which is preliminary data.</text>
</comment>
<dbReference type="Gene3D" id="3.40.50.2300">
    <property type="match status" value="1"/>
</dbReference>
<dbReference type="InterPro" id="IPR003594">
    <property type="entry name" value="HATPase_dom"/>
</dbReference>
<dbReference type="InterPro" id="IPR015943">
    <property type="entry name" value="WD40/YVTN_repeat-like_dom_sf"/>
</dbReference>
<dbReference type="InterPro" id="IPR005467">
    <property type="entry name" value="His_kinase_dom"/>
</dbReference>
<feature type="signal peptide" evidence="9">
    <location>
        <begin position="1"/>
        <end position="25"/>
    </location>
</feature>
<evidence type="ECO:0000256" key="3">
    <source>
        <dbReference type="ARBA" id="ARBA00022553"/>
    </source>
</evidence>
<evidence type="ECO:0000259" key="10">
    <source>
        <dbReference type="PROSITE" id="PS50109"/>
    </source>
</evidence>
<dbReference type="PROSITE" id="PS50110">
    <property type="entry name" value="RESPONSE_REGULATORY"/>
    <property type="match status" value="1"/>
</dbReference>
<feature type="domain" description="Histidine kinase" evidence="10">
    <location>
        <begin position="840"/>
        <end position="1054"/>
    </location>
</feature>
<keyword evidence="9" id="KW-0732">Signal</keyword>
<dbReference type="Gene3D" id="1.10.287.130">
    <property type="match status" value="1"/>
</dbReference>
<dbReference type="InterPro" id="IPR036890">
    <property type="entry name" value="HATPase_C_sf"/>
</dbReference>
<dbReference type="InterPro" id="IPR011110">
    <property type="entry name" value="Reg_prop"/>
</dbReference>
<dbReference type="InterPro" id="IPR011123">
    <property type="entry name" value="Y_Y_Y"/>
</dbReference>
<dbReference type="Pfam" id="PF00072">
    <property type="entry name" value="Response_reg"/>
    <property type="match status" value="1"/>
</dbReference>
<keyword evidence="8" id="KW-1133">Transmembrane helix</keyword>
<dbReference type="CDD" id="cd17546">
    <property type="entry name" value="REC_hyHK_CKI1_RcsC-like"/>
    <property type="match status" value="1"/>
</dbReference>
<dbReference type="GO" id="GO:0009927">
    <property type="term" value="F:histidine phosphotransfer kinase activity"/>
    <property type="evidence" value="ECO:0007669"/>
    <property type="project" value="TreeGrafter"/>
</dbReference>
<dbReference type="Pfam" id="PF02518">
    <property type="entry name" value="HATPase_c"/>
    <property type="match status" value="1"/>
</dbReference>
<evidence type="ECO:0000256" key="7">
    <source>
        <dbReference type="PROSITE-ProRule" id="PRU00169"/>
    </source>
</evidence>
<dbReference type="InterPro" id="IPR036097">
    <property type="entry name" value="HisK_dim/P_sf"/>
</dbReference>
<feature type="chain" id="PRO_5003696374" description="histidine kinase" evidence="9">
    <location>
        <begin position="26"/>
        <end position="1198"/>
    </location>
</feature>
<feature type="domain" description="Response regulatory" evidence="11">
    <location>
        <begin position="1071"/>
        <end position="1188"/>
    </location>
</feature>
<evidence type="ECO:0000256" key="5">
    <source>
        <dbReference type="ARBA" id="ARBA00022777"/>
    </source>
</evidence>
<keyword evidence="4" id="KW-0808">Transferase</keyword>
<dbReference type="SMART" id="SM00448">
    <property type="entry name" value="REC"/>
    <property type="match status" value="1"/>
</dbReference>
<dbReference type="PROSITE" id="PS50109">
    <property type="entry name" value="HIS_KIN"/>
    <property type="match status" value="1"/>
</dbReference>
<dbReference type="PRINTS" id="PR00344">
    <property type="entry name" value="BCTRLSENSOR"/>
</dbReference>
<dbReference type="RefSeq" id="WP_007080358.1">
    <property type="nucleotide sequence ID" value="NZ_AJXU01000016.1"/>
</dbReference>
<feature type="modified residue" description="4-aspartylphosphate" evidence="7">
    <location>
        <position position="1120"/>
    </location>
</feature>
<evidence type="ECO:0000256" key="1">
    <source>
        <dbReference type="ARBA" id="ARBA00000085"/>
    </source>
</evidence>
<dbReference type="AlphaFoldDB" id="I4VWZ8"/>
<dbReference type="SMART" id="SM00387">
    <property type="entry name" value="HATPase_c"/>
    <property type="match status" value="1"/>
</dbReference>
<organism evidence="12 13">
    <name type="scientific">Rhodanobacter fulvus Jip2</name>
    <dbReference type="NCBI Taxonomy" id="1163408"/>
    <lineage>
        <taxon>Bacteria</taxon>
        <taxon>Pseudomonadati</taxon>
        <taxon>Pseudomonadota</taxon>
        <taxon>Gammaproteobacteria</taxon>
        <taxon>Lysobacterales</taxon>
        <taxon>Rhodanobacteraceae</taxon>
        <taxon>Rhodanobacter</taxon>
    </lineage>
</organism>
<accession>I4VWZ8</accession>
<dbReference type="PATRIC" id="fig|1163408.3.peg.735"/>
<dbReference type="InterPro" id="IPR013783">
    <property type="entry name" value="Ig-like_fold"/>
</dbReference>
<evidence type="ECO:0000256" key="6">
    <source>
        <dbReference type="ARBA" id="ARBA00023012"/>
    </source>
</evidence>
<dbReference type="EMBL" id="AJXU01000016">
    <property type="protein sequence ID" value="EIL91739.1"/>
    <property type="molecule type" value="Genomic_DNA"/>
</dbReference>
<feature type="transmembrane region" description="Helical" evidence="8">
    <location>
        <begin position="786"/>
        <end position="807"/>
    </location>
</feature>
<dbReference type="STRING" id="1163408.UU9_03587"/>
<evidence type="ECO:0000256" key="8">
    <source>
        <dbReference type="SAM" id="Phobius"/>
    </source>
</evidence>
<dbReference type="InterPro" id="IPR011006">
    <property type="entry name" value="CheY-like_superfamily"/>
</dbReference>
<dbReference type="Pfam" id="PF07495">
    <property type="entry name" value="Y_Y_Y"/>
    <property type="match status" value="1"/>
</dbReference>
<evidence type="ECO:0000313" key="13">
    <source>
        <dbReference type="Proteomes" id="UP000004210"/>
    </source>
</evidence>
<dbReference type="PANTHER" id="PTHR43047">
    <property type="entry name" value="TWO-COMPONENT HISTIDINE PROTEIN KINASE"/>
    <property type="match status" value="1"/>
</dbReference>
<dbReference type="SUPFAM" id="SSF52172">
    <property type="entry name" value="CheY-like"/>
    <property type="match status" value="1"/>
</dbReference>
<proteinExistence type="predicted"/>
<dbReference type="Gene3D" id="2.130.10.10">
    <property type="entry name" value="YVTN repeat-like/Quinoprotein amine dehydrogenase"/>
    <property type="match status" value="4"/>
</dbReference>
<comment type="catalytic activity">
    <reaction evidence="1">
        <text>ATP + protein L-histidine = ADP + protein N-phospho-L-histidine.</text>
        <dbReference type="EC" id="2.7.13.3"/>
    </reaction>
</comment>
<dbReference type="eggNOG" id="COG3292">
    <property type="taxonomic scope" value="Bacteria"/>
</dbReference>
<evidence type="ECO:0000313" key="12">
    <source>
        <dbReference type="EMBL" id="EIL91739.1"/>
    </source>
</evidence>
<dbReference type="eggNOG" id="COG4257">
    <property type="taxonomic scope" value="Bacteria"/>
</dbReference>
<dbReference type="Gene3D" id="3.30.565.10">
    <property type="entry name" value="Histidine kinase-like ATPase, C-terminal domain"/>
    <property type="match status" value="1"/>
</dbReference>
<dbReference type="Pfam" id="PF07494">
    <property type="entry name" value="Reg_prop"/>
    <property type="match status" value="2"/>
</dbReference>
<evidence type="ECO:0000256" key="2">
    <source>
        <dbReference type="ARBA" id="ARBA00012438"/>
    </source>
</evidence>
<dbReference type="SUPFAM" id="SSF55874">
    <property type="entry name" value="ATPase domain of HSP90 chaperone/DNA topoisomerase II/histidine kinase"/>
    <property type="match status" value="1"/>
</dbReference>
<name>I4VWZ8_9GAMM</name>
<keyword evidence="3 7" id="KW-0597">Phosphoprotein</keyword>
<protein>
    <recommendedName>
        <fullName evidence="2">histidine kinase</fullName>
        <ecNumber evidence="2">2.7.13.3</ecNumber>
    </recommendedName>
</protein>
<dbReference type="Pfam" id="PF00512">
    <property type="entry name" value="HisKA"/>
    <property type="match status" value="1"/>
</dbReference>
<dbReference type="GO" id="GO:0005886">
    <property type="term" value="C:plasma membrane"/>
    <property type="evidence" value="ECO:0007669"/>
    <property type="project" value="TreeGrafter"/>
</dbReference>
<dbReference type="GO" id="GO:0000155">
    <property type="term" value="F:phosphorelay sensor kinase activity"/>
    <property type="evidence" value="ECO:0007669"/>
    <property type="project" value="InterPro"/>
</dbReference>
<dbReference type="PANTHER" id="PTHR43047:SF72">
    <property type="entry name" value="OSMOSENSING HISTIDINE PROTEIN KINASE SLN1"/>
    <property type="match status" value="1"/>
</dbReference>
<evidence type="ECO:0000256" key="4">
    <source>
        <dbReference type="ARBA" id="ARBA00022679"/>
    </source>
</evidence>
<keyword evidence="6" id="KW-0902">Two-component regulatory system</keyword>
<dbReference type="InterPro" id="IPR003661">
    <property type="entry name" value="HisK_dim/P_dom"/>
</dbReference>
<reference evidence="12 13" key="1">
    <citation type="journal article" date="2012" name="J. Bacteriol.">
        <title>Genome sequences for six rhodanobacter strains, isolated from soils and the terrestrial subsurface, with variable denitrification capabilities.</title>
        <authorList>
            <person name="Kostka J.E."/>
            <person name="Green S.J."/>
            <person name="Rishishwar L."/>
            <person name="Prakash O."/>
            <person name="Katz L.S."/>
            <person name="Marino-Ramirez L."/>
            <person name="Jordan I.K."/>
            <person name="Munk C."/>
            <person name="Ivanova N."/>
            <person name="Mikhailova N."/>
            <person name="Watson D.B."/>
            <person name="Brown S.D."/>
            <person name="Palumbo A.V."/>
            <person name="Brooks S.C."/>
        </authorList>
    </citation>
    <scope>NUCLEOTIDE SEQUENCE [LARGE SCALE GENOMIC DNA]</scope>
    <source>
        <strain evidence="13">Jip2T</strain>
    </source>
</reference>
<keyword evidence="5" id="KW-0418">Kinase</keyword>
<dbReference type="CDD" id="cd00082">
    <property type="entry name" value="HisKA"/>
    <property type="match status" value="1"/>
</dbReference>
<gene>
    <name evidence="12" type="ORF">UU9_03587</name>
</gene>
<dbReference type="CDD" id="cd16922">
    <property type="entry name" value="HATPase_EvgS-ArcB-TorS-like"/>
    <property type="match status" value="1"/>
</dbReference>
<dbReference type="InterPro" id="IPR001789">
    <property type="entry name" value="Sig_transdc_resp-reg_receiver"/>
</dbReference>
<evidence type="ECO:0000256" key="9">
    <source>
        <dbReference type="SAM" id="SignalP"/>
    </source>
</evidence>
<keyword evidence="8" id="KW-0472">Membrane</keyword>
<dbReference type="SUPFAM" id="SSF63829">
    <property type="entry name" value="Calcium-dependent phosphotriesterase"/>
    <property type="match status" value="2"/>
</dbReference>
<evidence type="ECO:0000259" key="11">
    <source>
        <dbReference type="PROSITE" id="PS50110"/>
    </source>
</evidence>
<keyword evidence="8" id="KW-0812">Transmembrane</keyword>
<dbReference type="FunFam" id="3.30.565.10:FF:000010">
    <property type="entry name" value="Sensor histidine kinase RcsC"/>
    <property type="match status" value="1"/>
</dbReference>
<dbReference type="SMART" id="SM00388">
    <property type="entry name" value="HisKA"/>
    <property type="match status" value="1"/>
</dbReference>
<dbReference type="EC" id="2.7.13.3" evidence="2"/>
<keyword evidence="13" id="KW-1185">Reference proteome</keyword>